<evidence type="ECO:0000256" key="4">
    <source>
        <dbReference type="ARBA" id="ARBA00022989"/>
    </source>
</evidence>
<evidence type="ECO:0000256" key="1">
    <source>
        <dbReference type="ARBA" id="ARBA00004651"/>
    </source>
</evidence>
<dbReference type="PANTHER" id="PTHR39087:SF2">
    <property type="entry name" value="UPF0104 MEMBRANE PROTEIN MJ1595"/>
    <property type="match status" value="1"/>
</dbReference>
<organism evidence="7 8">
    <name type="scientific">Candidatus Nitrobium versatile</name>
    <dbReference type="NCBI Taxonomy" id="2884831"/>
    <lineage>
        <taxon>Bacteria</taxon>
        <taxon>Pseudomonadati</taxon>
        <taxon>Nitrospirota</taxon>
        <taxon>Nitrospiria</taxon>
        <taxon>Nitrospirales</taxon>
        <taxon>Nitrospiraceae</taxon>
        <taxon>Candidatus Nitrobium</taxon>
    </lineage>
</organism>
<comment type="caution">
    <text evidence="7">The sequence shown here is derived from an EMBL/GenBank/DDBJ whole genome shotgun (WGS) entry which is preliminary data.</text>
</comment>
<accession>A0A953JFR5</accession>
<keyword evidence="3 6" id="KW-0812">Transmembrane</keyword>
<dbReference type="PANTHER" id="PTHR39087">
    <property type="entry name" value="UPF0104 MEMBRANE PROTEIN MJ1595"/>
    <property type="match status" value="1"/>
</dbReference>
<evidence type="ECO:0000313" key="7">
    <source>
        <dbReference type="EMBL" id="MBZ0156981.1"/>
    </source>
</evidence>
<evidence type="ECO:0000256" key="6">
    <source>
        <dbReference type="SAM" id="Phobius"/>
    </source>
</evidence>
<dbReference type="AlphaFoldDB" id="A0A953JFR5"/>
<reference evidence="7" key="2">
    <citation type="submission" date="2021-08" db="EMBL/GenBank/DDBJ databases">
        <authorList>
            <person name="Dalcin Martins P."/>
        </authorList>
    </citation>
    <scope>NUCLEOTIDE SEQUENCE</scope>
    <source>
        <strain evidence="7">MAG_39</strain>
    </source>
</reference>
<sequence length="332" mass="36452">MKKLFIGLLVSIVFIYFSFRGVDFGKALEGLRNVQYVFLVPAVVLLLLISWLRSLRWGVILSATEQIPQRKLFPITCVGFMAIALFPMRIGELARPYLVSREGGISFSPALATIFIERVIDSLSLLVILLLVMVNAPLPAWMTKTGYGLLAAFSFVLLFVCLLYFSKGLPLKLLGPFLRRLPPSLRERAEHMVGSFADGFAVMGKPGHMGYIFLLSLLIWGASGIIIYSLFFFLNLALPVTSAFVVLIVTIAGISLPTAPGLIGNFQFACIVGLSLFGVPKDNALAFSMVYYLIGIGIQIVLGLLFLPSLRISFRELGKMGFTTRHSGQKSG</sequence>
<feature type="transmembrane region" description="Helical" evidence="6">
    <location>
        <begin position="244"/>
        <end position="277"/>
    </location>
</feature>
<evidence type="ECO:0000256" key="2">
    <source>
        <dbReference type="ARBA" id="ARBA00022475"/>
    </source>
</evidence>
<feature type="transmembrane region" description="Helical" evidence="6">
    <location>
        <begin position="146"/>
        <end position="165"/>
    </location>
</feature>
<comment type="subcellular location">
    <subcellularLocation>
        <location evidence="1">Cell membrane</location>
        <topology evidence="1">Multi-pass membrane protein</topology>
    </subcellularLocation>
</comment>
<feature type="transmembrane region" description="Helical" evidence="6">
    <location>
        <begin position="110"/>
        <end position="134"/>
    </location>
</feature>
<feature type="transmembrane region" description="Helical" evidence="6">
    <location>
        <begin position="72"/>
        <end position="90"/>
    </location>
</feature>
<feature type="transmembrane region" description="Helical" evidence="6">
    <location>
        <begin position="289"/>
        <end position="310"/>
    </location>
</feature>
<dbReference type="InterPro" id="IPR022791">
    <property type="entry name" value="L-PG_synthase/AglD"/>
</dbReference>
<keyword evidence="5 6" id="KW-0472">Membrane</keyword>
<dbReference type="NCBIfam" id="TIGR00374">
    <property type="entry name" value="flippase-like domain"/>
    <property type="match status" value="1"/>
</dbReference>
<feature type="transmembrane region" description="Helical" evidence="6">
    <location>
        <begin position="211"/>
        <end position="237"/>
    </location>
</feature>
<proteinExistence type="predicted"/>
<evidence type="ECO:0000256" key="3">
    <source>
        <dbReference type="ARBA" id="ARBA00022692"/>
    </source>
</evidence>
<dbReference type="EMBL" id="JAIOIV010000100">
    <property type="protein sequence ID" value="MBZ0156981.1"/>
    <property type="molecule type" value="Genomic_DNA"/>
</dbReference>
<dbReference type="Pfam" id="PF03706">
    <property type="entry name" value="LPG_synthase_TM"/>
    <property type="match status" value="1"/>
</dbReference>
<name>A0A953JFR5_9BACT</name>
<reference evidence="7" key="1">
    <citation type="journal article" date="2021" name="bioRxiv">
        <title>Unraveling nitrogen, sulfur and carbon metabolic pathways and microbial community transcriptional responses to substrate deprivation and toxicity stresses in a bioreactor mimicking anoxic brackish coastal sediment conditions.</title>
        <authorList>
            <person name="Martins P.D."/>
            <person name="Echeveste M.J."/>
            <person name="Arshad A."/>
            <person name="Kurth J."/>
            <person name="Ouboter H."/>
            <person name="Jetten M.S.M."/>
            <person name="Welte C.U."/>
        </authorList>
    </citation>
    <scope>NUCLEOTIDE SEQUENCE</scope>
    <source>
        <strain evidence="7">MAG_39</strain>
    </source>
</reference>
<keyword evidence="4 6" id="KW-1133">Transmembrane helix</keyword>
<dbReference type="GO" id="GO:0005886">
    <property type="term" value="C:plasma membrane"/>
    <property type="evidence" value="ECO:0007669"/>
    <property type="project" value="UniProtKB-SubCell"/>
</dbReference>
<feature type="transmembrane region" description="Helical" evidence="6">
    <location>
        <begin position="36"/>
        <end position="52"/>
    </location>
</feature>
<evidence type="ECO:0000256" key="5">
    <source>
        <dbReference type="ARBA" id="ARBA00023136"/>
    </source>
</evidence>
<evidence type="ECO:0000313" key="8">
    <source>
        <dbReference type="Proteomes" id="UP000705867"/>
    </source>
</evidence>
<gene>
    <name evidence="7" type="ORF">K8I29_12325</name>
</gene>
<keyword evidence="2" id="KW-1003">Cell membrane</keyword>
<dbReference type="Proteomes" id="UP000705867">
    <property type="component" value="Unassembled WGS sequence"/>
</dbReference>
<protein>
    <submittedName>
        <fullName evidence="7">Flippase-like domain-containing protein</fullName>
    </submittedName>
</protein>